<dbReference type="AlphaFoldDB" id="A0A0H2RIV2"/>
<keyword evidence="4" id="KW-1185">Reference proteome</keyword>
<accession>A0A0H2RIV2</accession>
<dbReference type="CDD" id="cd06257">
    <property type="entry name" value="DnaJ"/>
    <property type="match status" value="1"/>
</dbReference>
<evidence type="ECO:0000313" key="4">
    <source>
        <dbReference type="Proteomes" id="UP000053477"/>
    </source>
</evidence>
<evidence type="ECO:0000256" key="1">
    <source>
        <dbReference type="SAM" id="MobiDB-lite"/>
    </source>
</evidence>
<evidence type="ECO:0000259" key="2">
    <source>
        <dbReference type="PROSITE" id="PS50076"/>
    </source>
</evidence>
<dbReference type="FunCoup" id="A0A0H2RIV2">
    <property type="interactions" value="639"/>
</dbReference>
<dbReference type="SMART" id="SM00271">
    <property type="entry name" value="DnaJ"/>
    <property type="match status" value="1"/>
</dbReference>
<dbReference type="PROSITE" id="PS00636">
    <property type="entry name" value="DNAJ_1"/>
    <property type="match status" value="1"/>
</dbReference>
<dbReference type="Pfam" id="PF00226">
    <property type="entry name" value="DnaJ"/>
    <property type="match status" value="1"/>
</dbReference>
<dbReference type="Gene3D" id="1.10.287.110">
    <property type="entry name" value="DnaJ domain"/>
    <property type="match status" value="1"/>
</dbReference>
<dbReference type="STRING" id="27342.A0A0H2RIV2"/>
<dbReference type="PANTHER" id="PTHR44029:SF1">
    <property type="entry name" value="DNAJ HOMOLOG SUBFAMILY C MEMBER 21"/>
    <property type="match status" value="1"/>
</dbReference>
<dbReference type="InterPro" id="IPR054076">
    <property type="entry name" value="ZUO1-like_ZHD"/>
</dbReference>
<gene>
    <name evidence="3" type="ORF">SCHPADRAFT_465781</name>
</gene>
<name>A0A0H2RIV2_9AGAM</name>
<dbReference type="Pfam" id="PF21884">
    <property type="entry name" value="ZUO1-like_ZHD"/>
    <property type="match status" value="1"/>
</dbReference>
<dbReference type="PROSITE" id="PS50076">
    <property type="entry name" value="DNAJ_2"/>
    <property type="match status" value="1"/>
</dbReference>
<reference evidence="3 4" key="1">
    <citation type="submission" date="2015-04" db="EMBL/GenBank/DDBJ databases">
        <title>Complete genome sequence of Schizopora paradoxa KUC8140, a cosmopolitan wood degrader in East Asia.</title>
        <authorList>
            <consortium name="DOE Joint Genome Institute"/>
            <person name="Min B."/>
            <person name="Park H."/>
            <person name="Jang Y."/>
            <person name="Kim J.-J."/>
            <person name="Kim K.H."/>
            <person name="Pangilinan J."/>
            <person name="Lipzen A."/>
            <person name="Riley R."/>
            <person name="Grigoriev I.V."/>
            <person name="Spatafora J.W."/>
            <person name="Choi I.-G."/>
        </authorList>
    </citation>
    <scope>NUCLEOTIDE SEQUENCE [LARGE SCALE GENOMIC DNA]</scope>
    <source>
        <strain evidence="3 4">KUC8140</strain>
    </source>
</reference>
<proteinExistence type="predicted"/>
<dbReference type="SUPFAM" id="SSF46565">
    <property type="entry name" value="Chaperone J-domain"/>
    <property type="match status" value="1"/>
</dbReference>
<dbReference type="InParanoid" id="A0A0H2RIV2"/>
<protein>
    <submittedName>
        <fullName evidence="3">DnaJ-domain-containing protein</fullName>
    </submittedName>
</protein>
<dbReference type="InterPro" id="IPR018253">
    <property type="entry name" value="DnaJ_domain_CS"/>
</dbReference>
<dbReference type="InterPro" id="IPR001623">
    <property type="entry name" value="DnaJ_domain"/>
</dbReference>
<dbReference type="OrthoDB" id="5894at2759"/>
<dbReference type="GO" id="GO:0005737">
    <property type="term" value="C:cytoplasm"/>
    <property type="evidence" value="ECO:0007669"/>
    <property type="project" value="TreeGrafter"/>
</dbReference>
<sequence length="291" mass="34422">MGASASRQSQESRDYYAVLEVGEDATQDEIKRSFRRLALIHHPDKNKDDSEAATNRFAELQRAYETLSDEQEREFYDSERSSPVVEAVPTEVFEEIRKTRTKTQVPARPPERDTGLTAWYFSSFLSSSAWSGYDDSGKSFFTVFRLLFQRITEDEARFSRRVVGYPSFGYSNWTWSGSDPEHKKEGARFFYNFWLSFTTERDFTWEERWNPKSASHRQERKIYEKENRESRQKARRKYNETIINLVKFVRKRDPRYKLYLAEQEQDKENASLASGCPRRSAKERHRPLSGT</sequence>
<feature type="compositionally biased region" description="Basic residues" evidence="1">
    <location>
        <begin position="279"/>
        <end position="291"/>
    </location>
</feature>
<feature type="region of interest" description="Disordered" evidence="1">
    <location>
        <begin position="265"/>
        <end position="291"/>
    </location>
</feature>
<dbReference type="PRINTS" id="PR00625">
    <property type="entry name" value="JDOMAIN"/>
</dbReference>
<evidence type="ECO:0000313" key="3">
    <source>
        <dbReference type="EMBL" id="KLO11562.1"/>
    </source>
</evidence>
<feature type="domain" description="J" evidence="2">
    <location>
        <begin position="14"/>
        <end position="80"/>
    </location>
</feature>
<organism evidence="3 4">
    <name type="scientific">Schizopora paradoxa</name>
    <dbReference type="NCBI Taxonomy" id="27342"/>
    <lineage>
        <taxon>Eukaryota</taxon>
        <taxon>Fungi</taxon>
        <taxon>Dikarya</taxon>
        <taxon>Basidiomycota</taxon>
        <taxon>Agaricomycotina</taxon>
        <taxon>Agaricomycetes</taxon>
        <taxon>Hymenochaetales</taxon>
        <taxon>Schizoporaceae</taxon>
        <taxon>Schizopora</taxon>
    </lineage>
</organism>
<dbReference type="Proteomes" id="UP000053477">
    <property type="component" value="Unassembled WGS sequence"/>
</dbReference>
<feature type="region of interest" description="Disordered" evidence="1">
    <location>
        <begin position="216"/>
        <end position="235"/>
    </location>
</feature>
<dbReference type="InterPro" id="IPR051964">
    <property type="entry name" value="Chaperone_stress_response"/>
</dbReference>
<dbReference type="EMBL" id="KQ085997">
    <property type="protein sequence ID" value="KLO11562.1"/>
    <property type="molecule type" value="Genomic_DNA"/>
</dbReference>
<dbReference type="InterPro" id="IPR036869">
    <property type="entry name" value="J_dom_sf"/>
</dbReference>
<feature type="compositionally biased region" description="Basic and acidic residues" evidence="1">
    <location>
        <begin position="216"/>
        <end position="232"/>
    </location>
</feature>
<dbReference type="PANTHER" id="PTHR44029">
    <property type="entry name" value="DNAJ HOMOLOG SUBFAMILY C MEMBER 21"/>
    <property type="match status" value="1"/>
</dbReference>